<dbReference type="SMART" id="SM00822">
    <property type="entry name" value="PKS_KR"/>
    <property type="match status" value="1"/>
</dbReference>
<protein>
    <submittedName>
        <fullName evidence="4">3-oxoacyl-[acyl-carrier protein] reductase</fullName>
        <ecNumber evidence="4">1.1.1.100</ecNumber>
    </submittedName>
</protein>
<reference evidence="4 5" key="1">
    <citation type="submission" date="2023-07" db="EMBL/GenBank/DDBJ databases">
        <title>Genomic Encyclopedia of Type Strains, Phase IV (KMG-IV): sequencing the most valuable type-strain genomes for metagenomic binning, comparative biology and taxonomic classification.</title>
        <authorList>
            <person name="Goeker M."/>
        </authorList>
    </citation>
    <scope>NUCLEOTIDE SEQUENCE [LARGE SCALE GENOMIC DNA]</scope>
    <source>
        <strain evidence="4 5">B6-8</strain>
    </source>
</reference>
<evidence type="ECO:0000259" key="3">
    <source>
        <dbReference type="SMART" id="SM00822"/>
    </source>
</evidence>
<dbReference type="PRINTS" id="PR00080">
    <property type="entry name" value="SDRFAMILY"/>
</dbReference>
<dbReference type="RefSeq" id="WP_266347950.1">
    <property type="nucleotide sequence ID" value="NZ_JAPKNG010000002.1"/>
</dbReference>
<dbReference type="EMBL" id="JAUSVO010000002">
    <property type="protein sequence ID" value="MDQ0437011.1"/>
    <property type="molecule type" value="Genomic_DNA"/>
</dbReference>
<keyword evidence="2 4" id="KW-0560">Oxidoreductase</keyword>
<dbReference type="PRINTS" id="PR00081">
    <property type="entry name" value="GDHRDH"/>
</dbReference>
<feature type="domain" description="Ketoreductase" evidence="3">
    <location>
        <begin position="3"/>
        <end position="176"/>
    </location>
</feature>
<dbReference type="InterPro" id="IPR057326">
    <property type="entry name" value="KR_dom"/>
</dbReference>
<evidence type="ECO:0000256" key="1">
    <source>
        <dbReference type="ARBA" id="ARBA00006484"/>
    </source>
</evidence>
<dbReference type="Proteomes" id="UP001241603">
    <property type="component" value="Unassembled WGS sequence"/>
</dbReference>
<dbReference type="PANTHER" id="PTHR42760">
    <property type="entry name" value="SHORT-CHAIN DEHYDROGENASES/REDUCTASES FAMILY MEMBER"/>
    <property type="match status" value="1"/>
</dbReference>
<dbReference type="PROSITE" id="PS00061">
    <property type="entry name" value="ADH_SHORT"/>
    <property type="match status" value="1"/>
</dbReference>
<dbReference type="Pfam" id="PF13561">
    <property type="entry name" value="adh_short_C2"/>
    <property type="match status" value="1"/>
</dbReference>
<dbReference type="InterPro" id="IPR020904">
    <property type="entry name" value="Sc_DH/Rdtase_CS"/>
</dbReference>
<organism evidence="4 5">
    <name type="scientific">Kaistia dalseonensis</name>
    <dbReference type="NCBI Taxonomy" id="410840"/>
    <lineage>
        <taxon>Bacteria</taxon>
        <taxon>Pseudomonadati</taxon>
        <taxon>Pseudomonadota</taxon>
        <taxon>Alphaproteobacteria</taxon>
        <taxon>Hyphomicrobiales</taxon>
        <taxon>Kaistiaceae</taxon>
        <taxon>Kaistia</taxon>
    </lineage>
</organism>
<name>A0ABU0H3Y4_9HYPH</name>
<dbReference type="InterPro" id="IPR002347">
    <property type="entry name" value="SDR_fam"/>
</dbReference>
<evidence type="ECO:0000313" key="5">
    <source>
        <dbReference type="Proteomes" id="UP001241603"/>
    </source>
</evidence>
<accession>A0ABU0H3Y4</accession>
<dbReference type="EC" id="1.1.1.100" evidence="4"/>
<dbReference type="SUPFAM" id="SSF51735">
    <property type="entry name" value="NAD(P)-binding Rossmann-fold domains"/>
    <property type="match status" value="1"/>
</dbReference>
<gene>
    <name evidence="4" type="ORF">QO014_001396</name>
</gene>
<evidence type="ECO:0000256" key="2">
    <source>
        <dbReference type="ARBA" id="ARBA00023002"/>
    </source>
</evidence>
<dbReference type="PANTHER" id="PTHR42760:SF133">
    <property type="entry name" value="3-OXOACYL-[ACYL-CARRIER-PROTEIN] REDUCTASE"/>
    <property type="match status" value="1"/>
</dbReference>
<dbReference type="Gene3D" id="3.40.50.720">
    <property type="entry name" value="NAD(P)-binding Rossmann-like Domain"/>
    <property type="match status" value="1"/>
</dbReference>
<comment type="caution">
    <text evidence="4">The sequence shown here is derived from an EMBL/GenBank/DDBJ whole genome shotgun (WGS) entry which is preliminary data.</text>
</comment>
<dbReference type="InterPro" id="IPR036291">
    <property type="entry name" value="NAD(P)-bd_dom_sf"/>
</dbReference>
<proteinExistence type="inferred from homology"/>
<keyword evidence="5" id="KW-1185">Reference proteome</keyword>
<evidence type="ECO:0000313" key="4">
    <source>
        <dbReference type="EMBL" id="MDQ0437011.1"/>
    </source>
</evidence>
<sequence>MPSFVLITGANGEIGRAVARAFAAEGATLALTDLNPDALGSFAEELPTEVHVFRHDVANGEETAELARQLTERFGALDTVITSAGLYEHLPFATLKPGDWARGIAVNLDGVYLTLQAVLPLIREGGSIINIASMAGHRGSADHAPYASAKGGVLALTRSLAQELGPRIRVNAISPGLIDTRMMQSLAPERVEKAIEGLPLRRLGRVEEIASVAVFLAGPGASYISGEAIQVNGGLYMA</sequence>
<comment type="similarity">
    <text evidence="1">Belongs to the short-chain dehydrogenases/reductases (SDR) family.</text>
</comment>
<dbReference type="GO" id="GO:0004316">
    <property type="term" value="F:3-oxoacyl-[acyl-carrier-protein] reductase (NADPH) activity"/>
    <property type="evidence" value="ECO:0007669"/>
    <property type="project" value="UniProtKB-EC"/>
</dbReference>